<evidence type="ECO:0000256" key="1">
    <source>
        <dbReference type="SAM" id="MobiDB-lite"/>
    </source>
</evidence>
<accession>A0ABD1Y2F4</accession>
<reference evidence="2 3" key="1">
    <citation type="submission" date="2024-09" db="EMBL/GenBank/DDBJ databases">
        <title>Chromosome-scale assembly of Riccia fluitans.</title>
        <authorList>
            <person name="Paukszto L."/>
            <person name="Sawicki J."/>
            <person name="Karawczyk K."/>
            <person name="Piernik-Szablinska J."/>
            <person name="Szczecinska M."/>
            <person name="Mazdziarz M."/>
        </authorList>
    </citation>
    <scope>NUCLEOTIDE SEQUENCE [LARGE SCALE GENOMIC DNA]</scope>
    <source>
        <strain evidence="2">Rf_01</strain>
        <tissue evidence="2">Aerial parts of the thallus</tissue>
    </source>
</reference>
<comment type="caution">
    <text evidence="2">The sequence shown here is derived from an EMBL/GenBank/DDBJ whole genome shotgun (WGS) entry which is preliminary data.</text>
</comment>
<organism evidence="2 3">
    <name type="scientific">Riccia fluitans</name>
    <dbReference type="NCBI Taxonomy" id="41844"/>
    <lineage>
        <taxon>Eukaryota</taxon>
        <taxon>Viridiplantae</taxon>
        <taxon>Streptophyta</taxon>
        <taxon>Embryophyta</taxon>
        <taxon>Marchantiophyta</taxon>
        <taxon>Marchantiopsida</taxon>
        <taxon>Marchantiidae</taxon>
        <taxon>Marchantiales</taxon>
        <taxon>Ricciaceae</taxon>
        <taxon>Riccia</taxon>
    </lineage>
</organism>
<sequence length="75" mass="8162">MLGCERDGTLPTTAYPVRVVLSFPSAGNQRDCARGTGTGDRNSDDEFLRGRINSFDRKAAGAKGLPMRSRSRCLQ</sequence>
<dbReference type="Proteomes" id="UP001605036">
    <property type="component" value="Unassembled WGS sequence"/>
</dbReference>
<dbReference type="EMBL" id="JBHFFA010000006">
    <property type="protein sequence ID" value="KAL2620939.1"/>
    <property type="molecule type" value="Genomic_DNA"/>
</dbReference>
<keyword evidence="3" id="KW-1185">Reference proteome</keyword>
<gene>
    <name evidence="2" type="ORF">R1flu_001144</name>
</gene>
<proteinExistence type="predicted"/>
<evidence type="ECO:0000313" key="2">
    <source>
        <dbReference type="EMBL" id="KAL2620939.1"/>
    </source>
</evidence>
<dbReference type="AlphaFoldDB" id="A0ABD1Y2F4"/>
<evidence type="ECO:0000313" key="3">
    <source>
        <dbReference type="Proteomes" id="UP001605036"/>
    </source>
</evidence>
<feature type="compositionally biased region" description="Basic and acidic residues" evidence="1">
    <location>
        <begin position="41"/>
        <end position="50"/>
    </location>
</feature>
<protein>
    <submittedName>
        <fullName evidence="2">Uncharacterized protein</fullName>
    </submittedName>
</protein>
<feature type="region of interest" description="Disordered" evidence="1">
    <location>
        <begin position="28"/>
        <end position="50"/>
    </location>
</feature>
<name>A0ABD1Y2F4_9MARC</name>